<gene>
    <name evidence="2" type="ORF">BDN70DRAFT_838295</name>
</gene>
<sequence length="129" mass="14820">MPFVSPFSSVLQTNFEPSPIEIDGIKQTLEGHISELSTLDEEIKYLQKELDSTTEELDGLLVTIDEHRKLLTPFRALPDDVIGEIFIWCLPTSHEAIASRNEPPLVLGYVCKRWRTIAYRMPRLWATLH</sequence>
<comment type="caution">
    <text evidence="2">The sequence shown here is derived from an EMBL/GenBank/DDBJ whole genome shotgun (WGS) entry which is preliminary data.</text>
</comment>
<dbReference type="AlphaFoldDB" id="A0A9P6CY40"/>
<accession>A0A9P6CY40</accession>
<keyword evidence="1" id="KW-0175">Coiled coil</keyword>
<evidence type="ECO:0000313" key="3">
    <source>
        <dbReference type="Proteomes" id="UP000807469"/>
    </source>
</evidence>
<feature type="coiled-coil region" evidence="1">
    <location>
        <begin position="29"/>
        <end position="56"/>
    </location>
</feature>
<reference evidence="2" key="1">
    <citation type="submission" date="2020-11" db="EMBL/GenBank/DDBJ databases">
        <authorList>
            <consortium name="DOE Joint Genome Institute"/>
            <person name="Ahrendt S."/>
            <person name="Riley R."/>
            <person name="Andreopoulos W."/>
            <person name="Labutti K."/>
            <person name="Pangilinan J."/>
            <person name="Ruiz-Duenas F.J."/>
            <person name="Barrasa J.M."/>
            <person name="Sanchez-Garcia M."/>
            <person name="Camarero S."/>
            <person name="Miyauchi S."/>
            <person name="Serrano A."/>
            <person name="Linde D."/>
            <person name="Babiker R."/>
            <person name="Drula E."/>
            <person name="Ayuso-Fernandez I."/>
            <person name="Pacheco R."/>
            <person name="Padilla G."/>
            <person name="Ferreira P."/>
            <person name="Barriuso J."/>
            <person name="Kellner H."/>
            <person name="Castanera R."/>
            <person name="Alfaro M."/>
            <person name="Ramirez L."/>
            <person name="Pisabarro A.G."/>
            <person name="Kuo A."/>
            <person name="Tritt A."/>
            <person name="Lipzen A."/>
            <person name="He G."/>
            <person name="Yan M."/>
            <person name="Ng V."/>
            <person name="Cullen D."/>
            <person name="Martin F."/>
            <person name="Rosso M.-N."/>
            <person name="Henrissat B."/>
            <person name="Hibbett D."/>
            <person name="Martinez A.T."/>
            <person name="Grigoriev I.V."/>
        </authorList>
    </citation>
    <scope>NUCLEOTIDE SEQUENCE</scope>
    <source>
        <strain evidence="2">CIRM-BRFM 674</strain>
    </source>
</reference>
<evidence type="ECO:0000256" key="1">
    <source>
        <dbReference type="SAM" id="Coils"/>
    </source>
</evidence>
<keyword evidence="3" id="KW-1185">Reference proteome</keyword>
<feature type="non-terminal residue" evidence="2">
    <location>
        <position position="129"/>
    </location>
</feature>
<dbReference type="EMBL" id="MU155271">
    <property type="protein sequence ID" value="KAF9477130.1"/>
    <property type="molecule type" value="Genomic_DNA"/>
</dbReference>
<dbReference type="Proteomes" id="UP000807469">
    <property type="component" value="Unassembled WGS sequence"/>
</dbReference>
<name>A0A9P6CY40_9AGAR</name>
<proteinExistence type="predicted"/>
<evidence type="ECO:0008006" key="4">
    <source>
        <dbReference type="Google" id="ProtNLM"/>
    </source>
</evidence>
<dbReference type="OrthoDB" id="3248197at2759"/>
<organism evidence="2 3">
    <name type="scientific">Pholiota conissans</name>
    <dbReference type="NCBI Taxonomy" id="109636"/>
    <lineage>
        <taxon>Eukaryota</taxon>
        <taxon>Fungi</taxon>
        <taxon>Dikarya</taxon>
        <taxon>Basidiomycota</taxon>
        <taxon>Agaricomycotina</taxon>
        <taxon>Agaricomycetes</taxon>
        <taxon>Agaricomycetidae</taxon>
        <taxon>Agaricales</taxon>
        <taxon>Agaricineae</taxon>
        <taxon>Strophariaceae</taxon>
        <taxon>Pholiota</taxon>
    </lineage>
</organism>
<evidence type="ECO:0000313" key="2">
    <source>
        <dbReference type="EMBL" id="KAF9477130.1"/>
    </source>
</evidence>
<dbReference type="Gene3D" id="1.20.1280.50">
    <property type="match status" value="1"/>
</dbReference>
<protein>
    <recommendedName>
        <fullName evidence="4">F-box domain-containing protein</fullName>
    </recommendedName>
</protein>